<comment type="caution">
    <text evidence="3">The sequence shown here is derived from an EMBL/GenBank/DDBJ whole genome shotgun (WGS) entry which is preliminary data.</text>
</comment>
<proteinExistence type="predicted"/>
<keyword evidence="1" id="KW-0175">Coiled coil</keyword>
<reference evidence="3" key="1">
    <citation type="submission" date="2022-03" db="EMBL/GenBank/DDBJ databases">
        <title>Draft genome sequence of Aduncisulcus paluster, a free-living microaerophilic Fornicata.</title>
        <authorList>
            <person name="Yuyama I."/>
            <person name="Kume K."/>
            <person name="Tamura T."/>
            <person name="Inagaki Y."/>
            <person name="Hashimoto T."/>
        </authorList>
    </citation>
    <scope>NUCLEOTIDE SEQUENCE</scope>
    <source>
        <strain evidence="3">NY0171</strain>
    </source>
</reference>
<evidence type="ECO:0000256" key="1">
    <source>
        <dbReference type="SAM" id="Coils"/>
    </source>
</evidence>
<dbReference type="EMBL" id="BQXS01000933">
    <property type="protein sequence ID" value="GKT29638.1"/>
    <property type="molecule type" value="Genomic_DNA"/>
</dbReference>
<feature type="non-terminal residue" evidence="3">
    <location>
        <position position="1"/>
    </location>
</feature>
<dbReference type="InterPro" id="IPR040026">
    <property type="entry name" value="FliD"/>
</dbReference>
<organism evidence="3 4">
    <name type="scientific">Aduncisulcus paluster</name>
    <dbReference type="NCBI Taxonomy" id="2918883"/>
    <lineage>
        <taxon>Eukaryota</taxon>
        <taxon>Metamonada</taxon>
        <taxon>Carpediemonas-like organisms</taxon>
        <taxon>Aduncisulcus</taxon>
    </lineage>
</organism>
<dbReference type="Pfam" id="PF07195">
    <property type="entry name" value="FliD_C"/>
    <property type="match status" value="1"/>
</dbReference>
<feature type="coiled-coil region" evidence="1">
    <location>
        <begin position="209"/>
        <end position="240"/>
    </location>
</feature>
<dbReference type="Proteomes" id="UP001057375">
    <property type="component" value="Unassembled WGS sequence"/>
</dbReference>
<protein>
    <submittedName>
        <fullName evidence="3">Flagellar hook-associated protein 2 like protein</fullName>
    </submittedName>
</protein>
<name>A0ABQ5KAQ4_9EUKA</name>
<keyword evidence="3" id="KW-0966">Cell projection</keyword>
<evidence type="ECO:0000259" key="2">
    <source>
        <dbReference type="Pfam" id="PF07195"/>
    </source>
</evidence>
<dbReference type="PANTHER" id="PTHR30288">
    <property type="entry name" value="FLAGELLAR CAP/ASSEMBLY PROTEIN FLID"/>
    <property type="match status" value="1"/>
</dbReference>
<keyword evidence="3" id="KW-0969">Cilium</keyword>
<gene>
    <name evidence="3" type="ORF">ADUPG1_001244</name>
</gene>
<keyword evidence="4" id="KW-1185">Reference proteome</keyword>
<keyword evidence="3" id="KW-0282">Flagellum</keyword>
<feature type="domain" description="Flagellar hook-associated protein 2 C-terminal" evidence="2">
    <location>
        <begin position="44"/>
        <end position="256"/>
    </location>
</feature>
<accession>A0ABQ5KAQ4</accession>
<dbReference type="InterPro" id="IPR010809">
    <property type="entry name" value="FliD_C"/>
</dbReference>
<sequence length="273" mass="29427">VLKSQEPGTANALALTGAATTTLGFDDATDSDGDGVADNHALVAQDLKATVDGIEYSVSSNSIQVDGNLKITASEKGTSTLNITKDESAIIPAIQEVAAKYNELLLMVTEELYATDSSIQDKSSLKSVVNGIKNLMYQEFGKEDSSLFNAGFSFDKTGVLEVDATVLGEALLDDPDKIKDLFIGVAEDKGFGTMLKETLDDFNSYNGLFDSYKTNMEQRKEKLEEDKEKAVENLDTKYDTMAAQFAAYASVISQMESSFSGLKQMIAMESSSN</sequence>
<evidence type="ECO:0000313" key="3">
    <source>
        <dbReference type="EMBL" id="GKT29638.1"/>
    </source>
</evidence>
<evidence type="ECO:0000313" key="4">
    <source>
        <dbReference type="Proteomes" id="UP001057375"/>
    </source>
</evidence>
<dbReference type="PANTHER" id="PTHR30288:SF0">
    <property type="entry name" value="FLAGELLAR HOOK-ASSOCIATED PROTEIN 2"/>
    <property type="match status" value="1"/>
</dbReference>